<dbReference type="Pfam" id="PF13302">
    <property type="entry name" value="Acetyltransf_3"/>
    <property type="match status" value="1"/>
</dbReference>
<dbReference type="STRING" id="1395513.P343_01690"/>
<keyword evidence="3" id="KW-1185">Reference proteome</keyword>
<dbReference type="InterPro" id="IPR000182">
    <property type="entry name" value="GNAT_dom"/>
</dbReference>
<dbReference type="RefSeq" id="WP_023508652.1">
    <property type="nucleotide sequence ID" value="NZ_AWTC01000001.1"/>
</dbReference>
<gene>
    <name evidence="2" type="ORF">P343_01690</name>
</gene>
<proteinExistence type="predicted"/>
<dbReference type="PATRIC" id="fig|1395513.3.peg.346"/>
<comment type="caution">
    <text evidence="2">The sequence shown here is derived from an EMBL/GenBank/DDBJ whole genome shotgun (WGS) entry which is preliminary data.</text>
</comment>
<feature type="domain" description="N-acetyltransferase" evidence="1">
    <location>
        <begin position="19"/>
        <end position="152"/>
    </location>
</feature>
<protein>
    <recommendedName>
        <fullName evidence="1">N-acetyltransferase domain-containing protein</fullName>
    </recommendedName>
</protein>
<accession>V6J0R0</accession>
<dbReference type="AlphaFoldDB" id="V6J0R0"/>
<evidence type="ECO:0000313" key="2">
    <source>
        <dbReference type="EMBL" id="EST13498.1"/>
    </source>
</evidence>
<name>V6J0R0_9BACL</name>
<sequence length="183" mass="21487">MWHLDPFVNCPVYETESFTLRKLMIEDSEELFECYSDPVAAQFFNGDNCGDDFYYTDFEKFKKCINYWIHSYTIHDFVRWSIVHKQTNKCVGTVELCPSHKYSKAQETIGILRIDVLSSLETTDAMEELFAIFINHFYRDFQLDFLLTKAVPQAAVRLTVLNKHSFIDAAPMCTIPFAHYFIK</sequence>
<dbReference type="Gene3D" id="3.40.630.30">
    <property type="match status" value="1"/>
</dbReference>
<dbReference type="GO" id="GO:0016747">
    <property type="term" value="F:acyltransferase activity, transferring groups other than amino-acyl groups"/>
    <property type="evidence" value="ECO:0007669"/>
    <property type="project" value="InterPro"/>
</dbReference>
<dbReference type="OrthoDB" id="359038at2"/>
<dbReference type="eggNOG" id="ENOG502ZC37">
    <property type="taxonomic scope" value="Bacteria"/>
</dbReference>
<reference evidence="2 3" key="1">
    <citation type="journal article" date="2013" name="Genome Announc.">
        <title>Genome Sequence of Sporolactobacillus laevolacticus DSM442, an Efficient Polymer-Grade D-Lactate Producer from Agricultural Waste Cottonseed as a Nitrogen Source.</title>
        <authorList>
            <person name="Wang H."/>
            <person name="Wang L."/>
            <person name="Ju J."/>
            <person name="Yu B."/>
            <person name="Ma Y."/>
        </authorList>
    </citation>
    <scope>NUCLEOTIDE SEQUENCE [LARGE SCALE GENOMIC DNA]</scope>
    <source>
        <strain evidence="2 3">DSM 442</strain>
    </source>
</reference>
<dbReference type="InterPro" id="IPR016181">
    <property type="entry name" value="Acyl_CoA_acyltransferase"/>
</dbReference>
<evidence type="ECO:0000259" key="1">
    <source>
        <dbReference type="Pfam" id="PF13302"/>
    </source>
</evidence>
<dbReference type="Proteomes" id="UP000018296">
    <property type="component" value="Unassembled WGS sequence"/>
</dbReference>
<evidence type="ECO:0000313" key="3">
    <source>
        <dbReference type="Proteomes" id="UP000018296"/>
    </source>
</evidence>
<organism evidence="2 3">
    <name type="scientific">Sporolactobacillus laevolacticus DSM 442</name>
    <dbReference type="NCBI Taxonomy" id="1395513"/>
    <lineage>
        <taxon>Bacteria</taxon>
        <taxon>Bacillati</taxon>
        <taxon>Bacillota</taxon>
        <taxon>Bacilli</taxon>
        <taxon>Bacillales</taxon>
        <taxon>Sporolactobacillaceae</taxon>
        <taxon>Sporolactobacillus</taxon>
    </lineage>
</organism>
<dbReference type="SUPFAM" id="SSF55729">
    <property type="entry name" value="Acyl-CoA N-acyltransferases (Nat)"/>
    <property type="match status" value="1"/>
</dbReference>
<dbReference type="EMBL" id="AWTC01000001">
    <property type="protein sequence ID" value="EST13498.1"/>
    <property type="molecule type" value="Genomic_DNA"/>
</dbReference>